<dbReference type="PROSITE" id="PS50053">
    <property type="entry name" value="UBIQUITIN_2"/>
    <property type="match status" value="1"/>
</dbReference>
<gene>
    <name evidence="3" type="ORF">BDV29DRAFT_180531</name>
</gene>
<reference evidence="3 4" key="1">
    <citation type="submission" date="2019-04" db="EMBL/GenBank/DDBJ databases">
        <title>Friends and foes A comparative genomics study of 23 Aspergillus species from section Flavi.</title>
        <authorList>
            <consortium name="DOE Joint Genome Institute"/>
            <person name="Kjaerbolling I."/>
            <person name="Vesth T."/>
            <person name="Frisvad J.C."/>
            <person name="Nybo J.L."/>
            <person name="Theobald S."/>
            <person name="Kildgaard S."/>
            <person name="Isbrandt T."/>
            <person name="Kuo A."/>
            <person name="Sato A."/>
            <person name="Lyhne E.K."/>
            <person name="Kogle M.E."/>
            <person name="Wiebenga A."/>
            <person name="Kun R.S."/>
            <person name="Lubbers R.J."/>
            <person name="Makela M.R."/>
            <person name="Barry K."/>
            <person name="Chovatia M."/>
            <person name="Clum A."/>
            <person name="Daum C."/>
            <person name="Haridas S."/>
            <person name="He G."/>
            <person name="LaButti K."/>
            <person name="Lipzen A."/>
            <person name="Mondo S."/>
            <person name="Riley R."/>
            <person name="Salamov A."/>
            <person name="Simmons B.A."/>
            <person name="Magnuson J.K."/>
            <person name="Henrissat B."/>
            <person name="Mortensen U.H."/>
            <person name="Larsen T.O."/>
            <person name="Devries R.P."/>
            <person name="Grigoriev I.V."/>
            <person name="Machida M."/>
            <person name="Baker S.E."/>
            <person name="Andersen M.R."/>
        </authorList>
    </citation>
    <scope>NUCLEOTIDE SEQUENCE [LARGE SCALE GENOMIC DNA]</scope>
    <source>
        <strain evidence="3 4">CBS 151.66</strain>
    </source>
</reference>
<keyword evidence="4" id="KW-1185">Reference proteome</keyword>
<organism evidence="3 4">
    <name type="scientific">Aspergillus leporis</name>
    <dbReference type="NCBI Taxonomy" id="41062"/>
    <lineage>
        <taxon>Eukaryota</taxon>
        <taxon>Fungi</taxon>
        <taxon>Dikarya</taxon>
        <taxon>Ascomycota</taxon>
        <taxon>Pezizomycotina</taxon>
        <taxon>Eurotiomycetes</taxon>
        <taxon>Eurotiomycetidae</taxon>
        <taxon>Eurotiales</taxon>
        <taxon>Aspergillaceae</taxon>
        <taxon>Aspergillus</taxon>
        <taxon>Aspergillus subgen. Circumdati</taxon>
    </lineage>
</organism>
<proteinExistence type="predicted"/>
<protein>
    <submittedName>
        <fullName evidence="3">Ubiquitin-2 like Rad60 SUMO-like-domain-containing protein</fullName>
    </submittedName>
</protein>
<sequence length="401" mass="44486">MRSFFKRPPWATRGDEDSDSEFYRRAGQTYADIIAGSKEARESPPNRAGNTPTEGGKACKRRHVSHEPISEYVASPVSDDAQEENDSKVIVSSGLEACRVSPKDGDRNGCQMLVQATADEIVGSDTSSLDHSNTRTTLNVQSTYNQPSTNNTAQIIETKKAFANHSVHCDAGNNQHPIAAYTDRYPESTHEDAIVQILITSKLQNTKPLIVHRKMSQALRDVRLAWCNRQNLPKDRHSSIFLTWKGRRLFDVTTCRSLGGEARKSPADNSIHDGYLEHGSKEGIRIHMEAVTEDAIMPTNDRQTSPTIYSALAQETAATVNEDSKPSSTRVVLKCPGFGDFSQSVSSSTQILQLIAVFRKAKRIPTNREMYLVFDGDRLDPNSRITDYGISDDDLVDVIVK</sequence>
<evidence type="ECO:0000259" key="2">
    <source>
        <dbReference type="PROSITE" id="PS50053"/>
    </source>
</evidence>
<dbReference type="OrthoDB" id="3365399at2759"/>
<dbReference type="Proteomes" id="UP000326565">
    <property type="component" value="Unassembled WGS sequence"/>
</dbReference>
<evidence type="ECO:0000256" key="1">
    <source>
        <dbReference type="SAM" id="MobiDB-lite"/>
    </source>
</evidence>
<evidence type="ECO:0000313" key="4">
    <source>
        <dbReference type="Proteomes" id="UP000326565"/>
    </source>
</evidence>
<dbReference type="InterPro" id="IPR022617">
    <property type="entry name" value="Rad60/SUMO-like_dom"/>
</dbReference>
<dbReference type="Pfam" id="PF11976">
    <property type="entry name" value="Rad60-SLD"/>
    <property type="match status" value="1"/>
</dbReference>
<dbReference type="SUPFAM" id="SSF54236">
    <property type="entry name" value="Ubiquitin-like"/>
    <property type="match status" value="1"/>
</dbReference>
<dbReference type="InterPro" id="IPR029071">
    <property type="entry name" value="Ubiquitin-like_domsf"/>
</dbReference>
<dbReference type="EMBL" id="ML732294">
    <property type="protein sequence ID" value="KAB8070703.1"/>
    <property type="molecule type" value="Genomic_DNA"/>
</dbReference>
<feature type="domain" description="Ubiquitin-like" evidence="2">
    <location>
        <begin position="329"/>
        <end position="401"/>
    </location>
</feature>
<dbReference type="AlphaFoldDB" id="A0A5N5WQ98"/>
<dbReference type="InterPro" id="IPR000626">
    <property type="entry name" value="Ubiquitin-like_dom"/>
</dbReference>
<dbReference type="Gene3D" id="3.10.20.90">
    <property type="entry name" value="Phosphatidylinositol 3-kinase Catalytic Subunit, Chain A, domain 1"/>
    <property type="match status" value="1"/>
</dbReference>
<evidence type="ECO:0000313" key="3">
    <source>
        <dbReference type="EMBL" id="KAB8070703.1"/>
    </source>
</evidence>
<feature type="region of interest" description="Disordered" evidence="1">
    <location>
        <begin position="1"/>
        <end position="63"/>
    </location>
</feature>
<accession>A0A5N5WQ98</accession>
<name>A0A5N5WQ98_9EURO</name>